<evidence type="ECO:0000259" key="2">
    <source>
        <dbReference type="Pfam" id="PF12680"/>
    </source>
</evidence>
<sequence>MTPDEKIALLRSVFAEFARTGTPQVLIDNITEDAVYKVSVGPGTPVSGDFVGREGITGYFRDLPTIIEHLGLNIYDYLANDNRVVVLGDQTLRTKKGGVVFFSEWAAVFTFRGDKICHFLSIENVGALSNVYGAPPASPPAHAPTSTQGPISIPGLISPPGPTSTRGPTSSRGPSSTRGPNSSPTPAAA</sequence>
<dbReference type="SUPFAM" id="SSF54427">
    <property type="entry name" value="NTF2-like"/>
    <property type="match status" value="1"/>
</dbReference>
<feature type="domain" description="SnoaL-like" evidence="2">
    <location>
        <begin position="17"/>
        <end position="118"/>
    </location>
</feature>
<protein>
    <recommendedName>
        <fullName evidence="2">SnoaL-like domain-containing protein</fullName>
    </recommendedName>
</protein>
<organism evidence="3 4">
    <name type="scientific">Chondromyces apiculatus DSM 436</name>
    <dbReference type="NCBI Taxonomy" id="1192034"/>
    <lineage>
        <taxon>Bacteria</taxon>
        <taxon>Pseudomonadati</taxon>
        <taxon>Myxococcota</taxon>
        <taxon>Polyangia</taxon>
        <taxon>Polyangiales</taxon>
        <taxon>Polyangiaceae</taxon>
        <taxon>Chondromyces</taxon>
    </lineage>
</organism>
<dbReference type="RefSeq" id="WP_044252306.1">
    <property type="nucleotide sequence ID" value="NZ_ASRX01000135.1"/>
</dbReference>
<gene>
    <name evidence="3" type="ORF">CAP_1378</name>
</gene>
<dbReference type="InterPro" id="IPR037401">
    <property type="entry name" value="SnoaL-like"/>
</dbReference>
<dbReference type="EMBL" id="ASRX01000135">
    <property type="protein sequence ID" value="EYF00094.1"/>
    <property type="molecule type" value="Genomic_DNA"/>
</dbReference>
<comment type="caution">
    <text evidence="3">The sequence shown here is derived from an EMBL/GenBank/DDBJ whole genome shotgun (WGS) entry which is preliminary data.</text>
</comment>
<keyword evidence="4" id="KW-1185">Reference proteome</keyword>
<dbReference type="InterPro" id="IPR032710">
    <property type="entry name" value="NTF2-like_dom_sf"/>
</dbReference>
<name>A0A017ST23_9BACT</name>
<evidence type="ECO:0000313" key="3">
    <source>
        <dbReference type="EMBL" id="EYF00094.1"/>
    </source>
</evidence>
<evidence type="ECO:0000256" key="1">
    <source>
        <dbReference type="SAM" id="MobiDB-lite"/>
    </source>
</evidence>
<feature type="compositionally biased region" description="Low complexity" evidence="1">
    <location>
        <begin position="163"/>
        <end position="189"/>
    </location>
</feature>
<dbReference type="Gene3D" id="3.10.450.50">
    <property type="match status" value="1"/>
</dbReference>
<dbReference type="AlphaFoldDB" id="A0A017ST23"/>
<reference evidence="3 4" key="1">
    <citation type="submission" date="2013-05" db="EMBL/GenBank/DDBJ databases">
        <title>Genome assembly of Chondromyces apiculatus DSM 436.</title>
        <authorList>
            <person name="Sharma G."/>
            <person name="Khatri I."/>
            <person name="Kaur C."/>
            <person name="Mayilraj S."/>
            <person name="Subramanian S."/>
        </authorList>
    </citation>
    <scope>NUCLEOTIDE SEQUENCE [LARGE SCALE GENOMIC DNA]</scope>
    <source>
        <strain evidence="3 4">DSM 436</strain>
    </source>
</reference>
<accession>A0A017ST23</accession>
<dbReference type="Proteomes" id="UP000019678">
    <property type="component" value="Unassembled WGS sequence"/>
</dbReference>
<evidence type="ECO:0000313" key="4">
    <source>
        <dbReference type="Proteomes" id="UP000019678"/>
    </source>
</evidence>
<feature type="region of interest" description="Disordered" evidence="1">
    <location>
        <begin position="136"/>
        <end position="189"/>
    </location>
</feature>
<proteinExistence type="predicted"/>
<dbReference type="Pfam" id="PF12680">
    <property type="entry name" value="SnoaL_2"/>
    <property type="match status" value="1"/>
</dbReference>